<keyword evidence="1" id="KW-0862">Zinc</keyword>
<keyword evidence="6" id="KW-1185">Reference proteome</keyword>
<dbReference type="Pfam" id="PF13920">
    <property type="entry name" value="zf-C3HC4_3"/>
    <property type="match status" value="1"/>
</dbReference>
<evidence type="ECO:0000259" key="4">
    <source>
        <dbReference type="PROSITE" id="PS51360"/>
    </source>
</evidence>
<dbReference type="GO" id="GO:0003677">
    <property type="term" value="F:DNA binding"/>
    <property type="evidence" value="ECO:0007669"/>
    <property type="project" value="InterPro"/>
</dbReference>
<evidence type="ECO:0000313" key="6">
    <source>
        <dbReference type="Proteomes" id="UP000515908"/>
    </source>
</evidence>
<feature type="compositionally biased region" description="Polar residues" evidence="2">
    <location>
        <begin position="160"/>
        <end position="174"/>
    </location>
</feature>
<dbReference type="InterPro" id="IPR036128">
    <property type="entry name" value="Plus3-like_sf"/>
</dbReference>
<reference evidence="5 6" key="1">
    <citation type="submission" date="2020-08" db="EMBL/GenBank/DDBJ databases">
        <authorList>
            <person name="Newling K."/>
            <person name="Davey J."/>
            <person name="Forrester S."/>
        </authorList>
    </citation>
    <scope>NUCLEOTIDE SEQUENCE [LARGE SCALE GENOMIC DNA]</scope>
    <source>
        <strain evidence="6">Crithidia deanei Carvalho (ATCC PRA-265)</strain>
    </source>
</reference>
<dbReference type="VEuPathDB" id="TriTrypDB:ADEAN_000802000"/>
<dbReference type="AlphaFoldDB" id="A0A7G2CKV5"/>
<organism evidence="5 6">
    <name type="scientific">Angomonas deanei</name>
    <dbReference type="NCBI Taxonomy" id="59799"/>
    <lineage>
        <taxon>Eukaryota</taxon>
        <taxon>Discoba</taxon>
        <taxon>Euglenozoa</taxon>
        <taxon>Kinetoplastea</taxon>
        <taxon>Metakinetoplastina</taxon>
        <taxon>Trypanosomatida</taxon>
        <taxon>Trypanosomatidae</taxon>
        <taxon>Strigomonadinae</taxon>
        <taxon>Angomonas</taxon>
    </lineage>
</organism>
<evidence type="ECO:0000259" key="3">
    <source>
        <dbReference type="PROSITE" id="PS50089"/>
    </source>
</evidence>
<dbReference type="SMART" id="SM00719">
    <property type="entry name" value="Plus3"/>
    <property type="match status" value="1"/>
</dbReference>
<evidence type="ECO:0000256" key="2">
    <source>
        <dbReference type="SAM" id="MobiDB-lite"/>
    </source>
</evidence>
<keyword evidence="1" id="KW-0479">Metal-binding</keyword>
<feature type="compositionally biased region" description="Low complexity" evidence="2">
    <location>
        <begin position="235"/>
        <end position="249"/>
    </location>
</feature>
<keyword evidence="1" id="KW-0863">Zinc-finger</keyword>
<dbReference type="EMBL" id="LR877161">
    <property type="protein sequence ID" value="CAD2220498.1"/>
    <property type="molecule type" value="Genomic_DNA"/>
</dbReference>
<accession>A0A7G2CKV5</accession>
<feature type="compositionally biased region" description="Polar residues" evidence="2">
    <location>
        <begin position="193"/>
        <end position="202"/>
    </location>
</feature>
<name>A0A7G2CKV5_9TRYP</name>
<dbReference type="PROSITE" id="PS51360">
    <property type="entry name" value="PLUS3"/>
    <property type="match status" value="1"/>
</dbReference>
<dbReference type="GO" id="GO:0008270">
    <property type="term" value="F:zinc ion binding"/>
    <property type="evidence" value="ECO:0007669"/>
    <property type="project" value="UniProtKB-KW"/>
</dbReference>
<sequence length="388" mass="42978">MLSPQDQQLFGLIRMAQVQRNTLIQLLSRQRSLEAIYGCYVRVLVQLPDSQADDYVIAKVLSAVEGESYTGYSQVSGESTNVYLVVQLPPSITADNGARFQLNTISNSPMREGEFQKWLNLMRDEMPTTIPTVEDLGPIITRLQSIQSHRGRGSHDTGRTELSVSNLGMHSSGNALAAMNDRPLHGGEASSAVLPSNRSTNIPRARRSPGASMSGGVPPFHPNQIPAKTNNYTQSSRSNPNLPSSSVLPTEGFSRHGTLPAGMMQNIRNGGDYGSTAQIDEEERGRLRQVVMNHLNMDCVLFPKEEIAKSYKLSQLRIIERDMAEYLQNVRTAIDDTQETCVVCLCSLPTVITMPCKHKLMCQECAYQVSECSVCREPIKEMFQPQEI</sequence>
<dbReference type="InterPro" id="IPR013083">
    <property type="entry name" value="Znf_RING/FYVE/PHD"/>
</dbReference>
<evidence type="ECO:0000256" key="1">
    <source>
        <dbReference type="PROSITE-ProRule" id="PRU00175"/>
    </source>
</evidence>
<dbReference type="InterPro" id="IPR001841">
    <property type="entry name" value="Znf_RING"/>
</dbReference>
<dbReference type="SUPFAM" id="SSF57850">
    <property type="entry name" value="RING/U-box"/>
    <property type="match status" value="1"/>
</dbReference>
<dbReference type="PROSITE" id="PS50089">
    <property type="entry name" value="ZF_RING_2"/>
    <property type="match status" value="1"/>
</dbReference>
<protein>
    <submittedName>
        <fullName evidence="5">Plus-3 domain/Zinc finger, C3HC4 type (RING finger) containing protein, putative</fullName>
    </submittedName>
</protein>
<dbReference type="Gene3D" id="3.30.40.10">
    <property type="entry name" value="Zinc/RING finger domain, C3HC4 (zinc finger)"/>
    <property type="match status" value="1"/>
</dbReference>
<dbReference type="Pfam" id="PF03126">
    <property type="entry name" value="Plus-3"/>
    <property type="match status" value="1"/>
</dbReference>
<feature type="region of interest" description="Disordered" evidence="2">
    <location>
        <begin position="146"/>
        <end position="276"/>
    </location>
</feature>
<dbReference type="Gene3D" id="3.90.70.200">
    <property type="entry name" value="Plus-3 domain"/>
    <property type="match status" value="1"/>
</dbReference>
<evidence type="ECO:0000313" key="5">
    <source>
        <dbReference type="EMBL" id="CAD2220498.1"/>
    </source>
</evidence>
<feature type="domain" description="RING-type" evidence="3">
    <location>
        <begin position="341"/>
        <end position="376"/>
    </location>
</feature>
<feature type="domain" description="Plus3" evidence="4">
    <location>
        <begin position="7"/>
        <end position="148"/>
    </location>
</feature>
<proteinExistence type="predicted"/>
<dbReference type="Proteomes" id="UP000515908">
    <property type="component" value="Chromosome 17"/>
</dbReference>
<dbReference type="InterPro" id="IPR004343">
    <property type="entry name" value="Plus-3_dom"/>
</dbReference>
<dbReference type="SUPFAM" id="SSF159042">
    <property type="entry name" value="Plus3-like"/>
    <property type="match status" value="1"/>
</dbReference>
<gene>
    <name evidence="5" type="ORF">ADEAN_000802000</name>
</gene>